<dbReference type="SUPFAM" id="SSF48498">
    <property type="entry name" value="Tetracyclin repressor-like, C-terminal domain"/>
    <property type="match status" value="1"/>
</dbReference>
<dbReference type="Proteomes" id="UP001553715">
    <property type="component" value="Unassembled WGS sequence"/>
</dbReference>
<name>A0ABV3LMD1_9MICO</name>
<evidence type="ECO:0000313" key="1">
    <source>
        <dbReference type="EMBL" id="MEW1976552.1"/>
    </source>
</evidence>
<keyword evidence="2" id="KW-1185">Reference proteome</keyword>
<protein>
    <recommendedName>
        <fullName evidence="3">TetR family transcriptional regulator</fullName>
    </recommendedName>
</protein>
<evidence type="ECO:0000313" key="2">
    <source>
        <dbReference type="Proteomes" id="UP001553715"/>
    </source>
</evidence>
<dbReference type="EMBL" id="JBFBMH010000035">
    <property type="protein sequence ID" value="MEW1976552.1"/>
    <property type="molecule type" value="Genomic_DNA"/>
</dbReference>
<gene>
    <name evidence="1" type="ORF">AB0301_15965</name>
</gene>
<sequence>MAQIVDDAGLSLEQVAPLYSSVHTIASAILDHERGSMHAAQERVFEATDDPLERLTLAFRFVGENLATDMLVRAGVRIAYESRDLFPERRLDPFRTWEKFVTTQLVAAESKGLLRAGVDVAGLVWIIVAAGMGTKDLLAFHDTWDEASIRLEATVAAVLDLVRAPPQPEAMP</sequence>
<proteinExistence type="predicted"/>
<reference evidence="1 2" key="1">
    <citation type="submission" date="2024-06" db="EMBL/GenBank/DDBJ databases">
        <title>The Natural Products Discovery Center: Release of the First 8490 Sequenced Strains for Exploring Actinobacteria Biosynthetic Diversity.</title>
        <authorList>
            <person name="Kalkreuter E."/>
            <person name="Kautsar S.A."/>
            <person name="Yang D."/>
            <person name="Bader C.D."/>
            <person name="Teijaro C.N."/>
            <person name="Fluegel L."/>
            <person name="Davis C.M."/>
            <person name="Simpson J.R."/>
            <person name="Lauterbach L."/>
            <person name="Steele A.D."/>
            <person name="Gui C."/>
            <person name="Meng S."/>
            <person name="Li G."/>
            <person name="Viehrig K."/>
            <person name="Ye F."/>
            <person name="Su P."/>
            <person name="Kiefer A.F."/>
            <person name="Nichols A."/>
            <person name="Cepeda A.J."/>
            <person name="Yan W."/>
            <person name="Fan B."/>
            <person name="Jiang Y."/>
            <person name="Adhikari A."/>
            <person name="Zheng C.-J."/>
            <person name="Schuster L."/>
            <person name="Cowan T.M."/>
            <person name="Smanski M.J."/>
            <person name="Chevrette M.G."/>
            <person name="De Carvalho L.P.S."/>
            <person name="Shen B."/>
        </authorList>
    </citation>
    <scope>NUCLEOTIDE SEQUENCE [LARGE SCALE GENOMIC DNA]</scope>
    <source>
        <strain evidence="1 2">NPDC077434</strain>
    </source>
</reference>
<accession>A0ABV3LMD1</accession>
<dbReference type="RefSeq" id="WP_366233420.1">
    <property type="nucleotide sequence ID" value="NZ_JBFBMH010000035.1"/>
</dbReference>
<dbReference type="InterPro" id="IPR036271">
    <property type="entry name" value="Tet_transcr_reg_TetR-rel_C_sf"/>
</dbReference>
<dbReference type="Gene3D" id="1.10.357.10">
    <property type="entry name" value="Tetracycline Repressor, domain 2"/>
    <property type="match status" value="1"/>
</dbReference>
<organism evidence="1 2">
    <name type="scientific">Microbacterium profundi</name>
    <dbReference type="NCBI Taxonomy" id="450380"/>
    <lineage>
        <taxon>Bacteria</taxon>
        <taxon>Bacillati</taxon>
        <taxon>Actinomycetota</taxon>
        <taxon>Actinomycetes</taxon>
        <taxon>Micrococcales</taxon>
        <taxon>Microbacteriaceae</taxon>
        <taxon>Microbacterium</taxon>
    </lineage>
</organism>
<comment type="caution">
    <text evidence="1">The sequence shown here is derived from an EMBL/GenBank/DDBJ whole genome shotgun (WGS) entry which is preliminary data.</text>
</comment>
<evidence type="ECO:0008006" key="3">
    <source>
        <dbReference type="Google" id="ProtNLM"/>
    </source>
</evidence>